<name>A0A8H4LVC6_9HYPO</name>
<dbReference type="AlphaFoldDB" id="A0A8H4LVC6"/>
<comment type="caution">
    <text evidence="3">The sequence shown here is derived from an EMBL/GenBank/DDBJ whole genome shotgun (WGS) entry which is preliminary data.</text>
</comment>
<sequence length="387" mass="43063">MLYMDARAGAPFPTEQTLYYSFPFPRRCLGDGPSDELRPKAMLRNTPVVPAGSGRERDGPGSGFRLLSVVRVCLDCCTSVFRLLYEWFRLLYDCGSLTRTVSRQWEGSGIAMWSALNVHCSMSYIETWDMAAALALDVAKYCRTTATTAGTCSPAQWPGSLRDTSRSAQKRGRRGICTDTTTTIQRQRQASNLNPVWTDTWTEKHLEHNNGCSQATGTLSEPTLVRILQRSPWRLEDINGCSHGPATLPATSLTPRQLASGRQRRHRGTGCLSRARHGRARFGRGVDQEQGRKEDGKHCLASEIKEKMGKRRDNRAVIVMPAAWYPCFSCPFFYFFAAGGRRYYCQATRSLPTVRPSVLRIRTFFFPSWPASPVPASAPPGDTTGGG</sequence>
<evidence type="ECO:0000313" key="3">
    <source>
        <dbReference type="EMBL" id="KAF4505861.1"/>
    </source>
</evidence>
<protein>
    <submittedName>
        <fullName evidence="3">Uncharacterized protein</fullName>
    </submittedName>
</protein>
<gene>
    <name evidence="3" type="ORF">G6O67_007765</name>
</gene>
<keyword evidence="2" id="KW-1133">Transmembrane helix</keyword>
<evidence type="ECO:0000256" key="2">
    <source>
        <dbReference type="SAM" id="Phobius"/>
    </source>
</evidence>
<dbReference type="Proteomes" id="UP000557566">
    <property type="component" value="Unassembled WGS sequence"/>
</dbReference>
<proteinExistence type="predicted"/>
<feature type="region of interest" description="Disordered" evidence="1">
    <location>
        <begin position="246"/>
        <end position="270"/>
    </location>
</feature>
<reference evidence="3 4" key="1">
    <citation type="journal article" date="2020" name="Genome Biol. Evol.">
        <title>A new high-quality draft genome assembly of the Chinese cordyceps Ophiocordyceps sinensis.</title>
        <authorList>
            <person name="Shu R."/>
            <person name="Zhang J."/>
            <person name="Meng Q."/>
            <person name="Zhang H."/>
            <person name="Zhou G."/>
            <person name="Li M."/>
            <person name="Wu P."/>
            <person name="Zhao Y."/>
            <person name="Chen C."/>
            <person name="Qin Q."/>
        </authorList>
    </citation>
    <scope>NUCLEOTIDE SEQUENCE [LARGE SCALE GENOMIC DNA]</scope>
    <source>
        <strain evidence="3 4">IOZ07</strain>
    </source>
</reference>
<keyword evidence="2" id="KW-0472">Membrane</keyword>
<evidence type="ECO:0000256" key="1">
    <source>
        <dbReference type="SAM" id="MobiDB-lite"/>
    </source>
</evidence>
<evidence type="ECO:0000313" key="4">
    <source>
        <dbReference type="Proteomes" id="UP000557566"/>
    </source>
</evidence>
<dbReference type="EMBL" id="JAAVMX010000008">
    <property type="protein sequence ID" value="KAF4505861.1"/>
    <property type="molecule type" value="Genomic_DNA"/>
</dbReference>
<feature type="transmembrane region" description="Helical" evidence="2">
    <location>
        <begin position="316"/>
        <end position="337"/>
    </location>
</feature>
<organism evidence="3 4">
    <name type="scientific">Ophiocordyceps sinensis</name>
    <dbReference type="NCBI Taxonomy" id="72228"/>
    <lineage>
        <taxon>Eukaryota</taxon>
        <taxon>Fungi</taxon>
        <taxon>Dikarya</taxon>
        <taxon>Ascomycota</taxon>
        <taxon>Pezizomycotina</taxon>
        <taxon>Sordariomycetes</taxon>
        <taxon>Hypocreomycetidae</taxon>
        <taxon>Hypocreales</taxon>
        <taxon>Ophiocordycipitaceae</taxon>
        <taxon>Ophiocordyceps</taxon>
    </lineage>
</organism>
<accession>A0A8H4LVC6</accession>
<keyword evidence="2" id="KW-0812">Transmembrane</keyword>
<feature type="region of interest" description="Disordered" evidence="1">
    <location>
        <begin position="157"/>
        <end position="176"/>
    </location>
</feature>
<keyword evidence="4" id="KW-1185">Reference proteome</keyword>